<dbReference type="NCBIfam" id="TIGR01697">
    <property type="entry name" value="PNPH-PUNA-XAPA"/>
    <property type="match status" value="1"/>
</dbReference>
<dbReference type="InterPro" id="IPR000845">
    <property type="entry name" value="Nucleoside_phosphorylase_d"/>
</dbReference>
<comment type="pathway">
    <text evidence="1 6">Purine metabolism; purine nucleoside salvage.</text>
</comment>
<dbReference type="GO" id="GO:0009116">
    <property type="term" value="P:nucleoside metabolic process"/>
    <property type="evidence" value="ECO:0007669"/>
    <property type="project" value="InterPro"/>
</dbReference>
<feature type="domain" description="Nucleoside phosphorylase" evidence="7">
    <location>
        <begin position="31"/>
        <end position="275"/>
    </location>
</feature>
<dbReference type="RefSeq" id="WP_142454013.1">
    <property type="nucleotide sequence ID" value="NZ_FXTP01000005.1"/>
</dbReference>
<dbReference type="InterPro" id="IPR011268">
    <property type="entry name" value="Purine_phosphorylase"/>
</dbReference>
<dbReference type="AlphaFoldDB" id="A0A521CIF0"/>
<dbReference type="CDD" id="cd09009">
    <property type="entry name" value="PNP-EcPNPII_like"/>
    <property type="match status" value="1"/>
</dbReference>
<dbReference type="PANTHER" id="PTHR11904:SF9">
    <property type="entry name" value="PURINE NUCLEOSIDE PHOSPHORYLASE-RELATED"/>
    <property type="match status" value="1"/>
</dbReference>
<evidence type="ECO:0000256" key="3">
    <source>
        <dbReference type="ARBA" id="ARBA00011233"/>
    </source>
</evidence>
<gene>
    <name evidence="8" type="ORF">SAMN06265219_105196</name>
</gene>
<sequence length="278" mass="30618">MKYDTVEAFRAKRDEAVDFIQGETDFQPEYLLILGTGLGQLAEEIEAEHIISYDDIPHFPVSTVESHAGKLIFGKLGGKNVVAMQGRFHYYEGYTMQQIAFPVRVAKSIGAQTLLVSNACGGLNPNFSRGDIMLITDHINFLGDNPLIGPNDDDLGPRFPDMSEPYTERLLELAETVALEHAIKMHQGVYLAVTGPMLETKAEYRYMRQLGADVVGMSTVPEVITAVHMGMDVLGISVITDECFPDALEPVEIEDVLAAAAMAEPQMTQVIINVLERL</sequence>
<evidence type="ECO:0000256" key="1">
    <source>
        <dbReference type="ARBA" id="ARBA00005058"/>
    </source>
</evidence>
<dbReference type="UniPathway" id="UPA00606"/>
<keyword evidence="5 6" id="KW-0808">Transferase</keyword>
<dbReference type="PANTHER" id="PTHR11904">
    <property type="entry name" value="METHYLTHIOADENOSINE/PURINE NUCLEOSIDE PHOSPHORYLASE"/>
    <property type="match status" value="1"/>
</dbReference>
<dbReference type="PROSITE" id="PS01240">
    <property type="entry name" value="PNP_MTAP_2"/>
    <property type="match status" value="1"/>
</dbReference>
<evidence type="ECO:0000313" key="9">
    <source>
        <dbReference type="Proteomes" id="UP000317557"/>
    </source>
</evidence>
<dbReference type="Pfam" id="PF01048">
    <property type="entry name" value="PNP_UDP_1"/>
    <property type="match status" value="1"/>
</dbReference>
<dbReference type="Gene3D" id="3.40.50.1580">
    <property type="entry name" value="Nucleoside phosphorylase domain"/>
    <property type="match status" value="1"/>
</dbReference>
<dbReference type="NCBIfam" id="TIGR01700">
    <property type="entry name" value="PNPH"/>
    <property type="match status" value="1"/>
</dbReference>
<comment type="function">
    <text evidence="6">The purine nucleoside phosphorylases catalyze the phosphorolytic breakdown of the N-glycosidic bond in the beta-(deoxy)ribonucleoside molecules, with the formation of the corresponding free purine bases and pentose-1-phosphate.</text>
</comment>
<evidence type="ECO:0000256" key="2">
    <source>
        <dbReference type="ARBA" id="ARBA00006751"/>
    </source>
</evidence>
<dbReference type="GO" id="GO:0004731">
    <property type="term" value="F:purine-nucleoside phosphorylase activity"/>
    <property type="evidence" value="ECO:0007669"/>
    <property type="project" value="UniProtKB-EC"/>
</dbReference>
<evidence type="ECO:0000256" key="5">
    <source>
        <dbReference type="ARBA" id="ARBA00022679"/>
    </source>
</evidence>
<dbReference type="GO" id="GO:0005737">
    <property type="term" value="C:cytoplasm"/>
    <property type="evidence" value="ECO:0007669"/>
    <property type="project" value="TreeGrafter"/>
</dbReference>
<evidence type="ECO:0000313" key="8">
    <source>
        <dbReference type="EMBL" id="SMO59226.1"/>
    </source>
</evidence>
<dbReference type="InterPro" id="IPR035994">
    <property type="entry name" value="Nucleoside_phosphorylase_sf"/>
</dbReference>
<organism evidence="8 9">
    <name type="scientific">Gracilimonas mengyeensis</name>
    <dbReference type="NCBI Taxonomy" id="1302730"/>
    <lineage>
        <taxon>Bacteria</taxon>
        <taxon>Pseudomonadati</taxon>
        <taxon>Balneolota</taxon>
        <taxon>Balneolia</taxon>
        <taxon>Balneolales</taxon>
        <taxon>Balneolaceae</taxon>
        <taxon>Gracilimonas</taxon>
    </lineage>
</organism>
<evidence type="ECO:0000256" key="6">
    <source>
        <dbReference type="PIRNR" id="PIRNR000477"/>
    </source>
</evidence>
<dbReference type="NCBIfam" id="NF006054">
    <property type="entry name" value="PRK08202.1"/>
    <property type="match status" value="1"/>
</dbReference>
<name>A0A521CIF0_9BACT</name>
<comment type="subunit">
    <text evidence="3">Homotrimer.</text>
</comment>
<dbReference type="EC" id="2.4.2.1" evidence="6"/>
<dbReference type="EMBL" id="FXTP01000005">
    <property type="protein sequence ID" value="SMO59226.1"/>
    <property type="molecule type" value="Genomic_DNA"/>
</dbReference>
<dbReference type="Proteomes" id="UP000317557">
    <property type="component" value="Unassembled WGS sequence"/>
</dbReference>
<dbReference type="OrthoDB" id="1523230at2"/>
<dbReference type="InterPro" id="IPR011270">
    <property type="entry name" value="Pur_Nuc_Pase_Ino/Guo-sp"/>
</dbReference>
<proteinExistence type="inferred from homology"/>
<dbReference type="SUPFAM" id="SSF53167">
    <property type="entry name" value="Purine and uridine phosphorylases"/>
    <property type="match status" value="1"/>
</dbReference>
<keyword evidence="4 6" id="KW-0328">Glycosyltransferase</keyword>
<comment type="similarity">
    <text evidence="2 6">Belongs to the PNP/MTAP phosphorylase family.</text>
</comment>
<accession>A0A521CIF0</accession>
<evidence type="ECO:0000259" key="7">
    <source>
        <dbReference type="Pfam" id="PF01048"/>
    </source>
</evidence>
<dbReference type="PIRSF" id="PIRSF000477">
    <property type="entry name" value="PurNPase"/>
    <property type="match status" value="1"/>
</dbReference>
<evidence type="ECO:0000256" key="4">
    <source>
        <dbReference type="ARBA" id="ARBA00022676"/>
    </source>
</evidence>
<keyword evidence="9" id="KW-1185">Reference proteome</keyword>
<dbReference type="InterPro" id="IPR018099">
    <property type="entry name" value="Purine_phosphorylase-2_CS"/>
</dbReference>
<reference evidence="8 9" key="1">
    <citation type="submission" date="2017-05" db="EMBL/GenBank/DDBJ databases">
        <authorList>
            <person name="Varghese N."/>
            <person name="Submissions S."/>
        </authorList>
    </citation>
    <scope>NUCLEOTIDE SEQUENCE [LARGE SCALE GENOMIC DNA]</scope>
    <source>
        <strain evidence="8 9">DSM 21985</strain>
    </source>
</reference>
<protein>
    <recommendedName>
        <fullName evidence="6">Purine nucleoside phosphorylase</fullName>
        <ecNumber evidence="6">2.4.2.1</ecNumber>
    </recommendedName>
    <alternativeName>
        <fullName evidence="6">Inosine-guanosine phosphorylase</fullName>
    </alternativeName>
</protein>